<gene>
    <name evidence="2" type="ORF">Cvel_21630</name>
</gene>
<dbReference type="PhylomeDB" id="A0A0G4GF89"/>
<sequence length="167" mass="18960">MERETARAEGTQQRGEPGNSIEFPSADEILLETDIEKLRGWLIDCGKLTVSQRFCTDTIQVRLIDVEGPEGDNDNENSPDEDNLKGGDGTVGKEQEEGDGPPMKKQKALPKLLRLRIFWQQLERNRVRPSREKQRDKSNKRGLLFVKRVVSECELAKRRCKPVKSAG</sequence>
<organism evidence="2">
    <name type="scientific">Chromera velia CCMP2878</name>
    <dbReference type="NCBI Taxonomy" id="1169474"/>
    <lineage>
        <taxon>Eukaryota</taxon>
        <taxon>Sar</taxon>
        <taxon>Alveolata</taxon>
        <taxon>Colpodellida</taxon>
        <taxon>Chromeraceae</taxon>
        <taxon>Chromera</taxon>
    </lineage>
</organism>
<reference evidence="2" key="1">
    <citation type="submission" date="2014-11" db="EMBL/GenBank/DDBJ databases">
        <authorList>
            <person name="Otto D Thomas"/>
            <person name="Naeem Raeece"/>
        </authorList>
    </citation>
    <scope>NUCLEOTIDE SEQUENCE</scope>
</reference>
<dbReference type="EMBL" id="CDMZ01001154">
    <property type="protein sequence ID" value="CEM28206.1"/>
    <property type="molecule type" value="Genomic_DNA"/>
</dbReference>
<evidence type="ECO:0000256" key="1">
    <source>
        <dbReference type="SAM" id="MobiDB-lite"/>
    </source>
</evidence>
<feature type="region of interest" description="Disordered" evidence="1">
    <location>
        <begin position="1"/>
        <end position="25"/>
    </location>
</feature>
<dbReference type="AlphaFoldDB" id="A0A0G4GF89"/>
<protein>
    <submittedName>
        <fullName evidence="2">Uncharacterized protein</fullName>
    </submittedName>
</protein>
<dbReference type="VEuPathDB" id="CryptoDB:Cvel_21630"/>
<feature type="compositionally biased region" description="Acidic residues" evidence="1">
    <location>
        <begin position="67"/>
        <end position="81"/>
    </location>
</feature>
<proteinExistence type="predicted"/>
<feature type="region of interest" description="Disordered" evidence="1">
    <location>
        <begin position="66"/>
        <end position="109"/>
    </location>
</feature>
<evidence type="ECO:0000313" key="2">
    <source>
        <dbReference type="EMBL" id="CEM28206.1"/>
    </source>
</evidence>
<name>A0A0G4GF89_9ALVE</name>
<accession>A0A0G4GF89</accession>